<dbReference type="PROSITE" id="PS50011">
    <property type="entry name" value="PROTEIN_KINASE_DOM"/>
    <property type="match status" value="1"/>
</dbReference>
<proteinExistence type="predicted"/>
<dbReference type="Proteomes" id="UP000688947">
    <property type="component" value="Unassembled WGS sequence"/>
</dbReference>
<comment type="caution">
    <text evidence="8">The sequence shown here is derived from an EMBL/GenBank/DDBJ whole genome shotgun (WGS) entry which is preliminary data.</text>
</comment>
<dbReference type="InterPro" id="IPR000719">
    <property type="entry name" value="Prot_kinase_dom"/>
</dbReference>
<evidence type="ECO:0000259" key="1">
    <source>
        <dbReference type="PROSITE" id="PS50011"/>
    </source>
</evidence>
<dbReference type="EMBL" id="RCMV01002158">
    <property type="protein sequence ID" value="KAG3204230.1"/>
    <property type="molecule type" value="Genomic_DNA"/>
</dbReference>
<evidence type="ECO:0000313" key="5">
    <source>
        <dbReference type="EMBL" id="KAG2959473.1"/>
    </source>
</evidence>
<dbReference type="Proteomes" id="UP000697107">
    <property type="component" value="Unassembled WGS sequence"/>
</dbReference>
<dbReference type="Proteomes" id="UP000760860">
    <property type="component" value="Unassembled WGS sequence"/>
</dbReference>
<dbReference type="GO" id="GO:0004674">
    <property type="term" value="F:protein serine/threonine kinase activity"/>
    <property type="evidence" value="ECO:0007669"/>
    <property type="project" value="TreeGrafter"/>
</dbReference>
<accession>A0A329SEI9</accession>
<gene>
    <name evidence="7" type="ORF">JG687_00017198</name>
    <name evidence="8" type="ORF">PC110_g9608</name>
    <name evidence="2" type="ORF">PC113_g22501</name>
    <name evidence="3" type="ORF">PC115_g22830</name>
    <name evidence="4" type="ORF">PC117_g25500</name>
    <name evidence="5" type="ORF">PC118_g23005</name>
    <name evidence="6" type="ORF">PC129_g22609</name>
</gene>
<dbReference type="EMBL" id="RCMG01001721">
    <property type="protein sequence ID" value="KAG2821228.1"/>
    <property type="molecule type" value="Genomic_DNA"/>
</dbReference>
<feature type="domain" description="Protein kinase" evidence="1">
    <location>
        <begin position="1"/>
        <end position="93"/>
    </location>
</feature>
<dbReference type="EMBL" id="RCMI01002026">
    <property type="protein sequence ID" value="KAG2879323.1"/>
    <property type="molecule type" value="Genomic_DNA"/>
</dbReference>
<dbReference type="PANTHER" id="PTHR44329">
    <property type="entry name" value="SERINE/THREONINE-PROTEIN KINASE TNNI3K-RELATED"/>
    <property type="match status" value="1"/>
</dbReference>
<evidence type="ECO:0000313" key="3">
    <source>
        <dbReference type="EMBL" id="KAG2879323.1"/>
    </source>
</evidence>
<dbReference type="Proteomes" id="UP000736787">
    <property type="component" value="Unassembled WGS sequence"/>
</dbReference>
<dbReference type="SUPFAM" id="SSF56112">
    <property type="entry name" value="Protein kinase-like (PK-like)"/>
    <property type="match status" value="1"/>
</dbReference>
<organism evidence="8 9">
    <name type="scientific">Phytophthora cactorum</name>
    <dbReference type="NCBI Taxonomy" id="29920"/>
    <lineage>
        <taxon>Eukaryota</taxon>
        <taxon>Sar</taxon>
        <taxon>Stramenopiles</taxon>
        <taxon>Oomycota</taxon>
        <taxon>Peronosporomycetes</taxon>
        <taxon>Peronosporales</taxon>
        <taxon>Peronosporaceae</taxon>
        <taxon>Phytophthora</taxon>
    </lineage>
</organism>
<dbReference type="GO" id="GO:0005524">
    <property type="term" value="F:ATP binding"/>
    <property type="evidence" value="ECO:0007669"/>
    <property type="project" value="InterPro"/>
</dbReference>
<dbReference type="InterPro" id="IPR011009">
    <property type="entry name" value="Kinase-like_dom_sf"/>
</dbReference>
<evidence type="ECO:0000313" key="6">
    <source>
        <dbReference type="EMBL" id="KAG3204230.1"/>
    </source>
</evidence>
<name>A0A329SEI9_9STRA</name>
<keyword evidence="9" id="KW-1185">Reference proteome</keyword>
<evidence type="ECO:0000313" key="2">
    <source>
        <dbReference type="EMBL" id="KAG2821228.1"/>
    </source>
</evidence>
<dbReference type="EMBL" id="RCML01001993">
    <property type="protein sequence ID" value="KAG2959473.1"/>
    <property type="molecule type" value="Genomic_DNA"/>
</dbReference>
<dbReference type="STRING" id="29920.A0A329SEI9"/>
<dbReference type="EMBL" id="RCMK01001998">
    <property type="protein sequence ID" value="KAG2885867.1"/>
    <property type="molecule type" value="Genomic_DNA"/>
</dbReference>
<dbReference type="VEuPathDB" id="FungiDB:PC110_g9608"/>
<dbReference type="Pfam" id="PF07714">
    <property type="entry name" value="PK_Tyr_Ser-Thr"/>
    <property type="match status" value="1"/>
</dbReference>
<reference evidence="7" key="3">
    <citation type="submission" date="2021-01" db="EMBL/GenBank/DDBJ databases">
        <title>Phytophthora aleatoria, a newly-described species from Pinus radiata is distinct from Phytophthora cactorum isolates based on comparative genomics.</title>
        <authorList>
            <person name="Mcdougal R."/>
            <person name="Panda P."/>
            <person name="Williams N."/>
            <person name="Studholme D.J."/>
        </authorList>
    </citation>
    <scope>NUCLEOTIDE SEQUENCE</scope>
    <source>
        <strain evidence="7">NZFS 3830</strain>
    </source>
</reference>
<dbReference type="Gene3D" id="1.10.510.10">
    <property type="entry name" value="Transferase(Phosphotransferase) domain 1"/>
    <property type="match status" value="1"/>
</dbReference>
<dbReference type="EMBL" id="MJFZ01000214">
    <property type="protein sequence ID" value="RAW34078.1"/>
    <property type="molecule type" value="Genomic_DNA"/>
</dbReference>
<dbReference type="AlphaFoldDB" id="A0A329SEI9"/>
<evidence type="ECO:0000313" key="7">
    <source>
        <dbReference type="EMBL" id="KAG6945590.1"/>
    </source>
</evidence>
<reference evidence="2" key="2">
    <citation type="submission" date="2018-10" db="EMBL/GenBank/DDBJ databases">
        <title>Effector identification in a new, highly contiguous assembly of the strawberry crown rot pathogen Phytophthora cactorum.</title>
        <authorList>
            <person name="Armitage A.D."/>
            <person name="Nellist C.F."/>
            <person name="Bates H."/>
            <person name="Vickerstaff R.J."/>
            <person name="Harrison R.J."/>
        </authorList>
    </citation>
    <scope>NUCLEOTIDE SEQUENCE</scope>
    <source>
        <strain evidence="2">15-7</strain>
        <strain evidence="3">4032</strain>
        <strain evidence="4">4040</strain>
        <strain evidence="5">P415</strain>
        <strain evidence="6">P421</strain>
    </source>
</reference>
<evidence type="ECO:0000313" key="4">
    <source>
        <dbReference type="EMBL" id="KAG2885867.1"/>
    </source>
</evidence>
<dbReference type="OrthoDB" id="89714at2759"/>
<dbReference type="Proteomes" id="UP000735874">
    <property type="component" value="Unassembled WGS sequence"/>
</dbReference>
<reference evidence="8 9" key="1">
    <citation type="submission" date="2018-01" db="EMBL/GenBank/DDBJ databases">
        <title>Draft genome of the strawberry crown rot pathogen Phytophthora cactorum.</title>
        <authorList>
            <person name="Armitage A.D."/>
            <person name="Lysoe E."/>
            <person name="Nellist C.F."/>
            <person name="Harrison R.J."/>
            <person name="Brurberg M.B."/>
        </authorList>
    </citation>
    <scope>NUCLEOTIDE SEQUENCE [LARGE SCALE GENOMIC DNA]</scope>
    <source>
        <strain evidence="8 9">10300</strain>
    </source>
</reference>
<dbReference type="PANTHER" id="PTHR44329:SF214">
    <property type="entry name" value="PROTEIN KINASE DOMAIN-CONTAINING PROTEIN"/>
    <property type="match status" value="1"/>
</dbReference>
<sequence>MLETNQFLAEAKLIATMEHPCIVNLIGLAWSSLADMCMVMEYMDGGDVRSLLDQYGEVQHPLGFDVNKLSIALNVASALTYLHSLTGGACNPP</sequence>
<dbReference type="EMBL" id="JAENGZ010001930">
    <property type="protein sequence ID" value="KAG6945590.1"/>
    <property type="molecule type" value="Genomic_DNA"/>
</dbReference>
<protein>
    <recommendedName>
        <fullName evidence="1">Protein kinase domain-containing protein</fullName>
    </recommendedName>
</protein>
<dbReference type="Proteomes" id="UP000251314">
    <property type="component" value="Unassembled WGS sequence"/>
</dbReference>
<dbReference type="InterPro" id="IPR001245">
    <property type="entry name" value="Ser-Thr/Tyr_kinase_cat_dom"/>
</dbReference>
<dbReference type="InterPro" id="IPR051681">
    <property type="entry name" value="Ser/Thr_Kinases-Pseudokinases"/>
</dbReference>
<dbReference type="Proteomes" id="UP000774804">
    <property type="component" value="Unassembled WGS sequence"/>
</dbReference>
<evidence type="ECO:0000313" key="8">
    <source>
        <dbReference type="EMBL" id="RAW34078.1"/>
    </source>
</evidence>
<evidence type="ECO:0000313" key="9">
    <source>
        <dbReference type="Proteomes" id="UP000251314"/>
    </source>
</evidence>